<evidence type="ECO:0000256" key="1">
    <source>
        <dbReference type="SAM" id="MobiDB-lite"/>
    </source>
</evidence>
<proteinExistence type="predicted"/>
<feature type="compositionally biased region" description="Gly residues" evidence="1">
    <location>
        <begin position="1"/>
        <end position="10"/>
    </location>
</feature>
<evidence type="ECO:0000313" key="2">
    <source>
        <dbReference type="EMBL" id="CAK0828989.1"/>
    </source>
</evidence>
<feature type="region of interest" description="Disordered" evidence="1">
    <location>
        <begin position="131"/>
        <end position="150"/>
    </location>
</feature>
<feature type="region of interest" description="Disordered" evidence="1">
    <location>
        <begin position="1"/>
        <end position="50"/>
    </location>
</feature>
<feature type="compositionally biased region" description="Low complexity" evidence="1">
    <location>
        <begin position="25"/>
        <end position="34"/>
    </location>
</feature>
<dbReference type="Gene3D" id="3.60.10.10">
    <property type="entry name" value="Endonuclease/exonuclease/phosphatase"/>
    <property type="match status" value="1"/>
</dbReference>
<evidence type="ECO:0000313" key="3">
    <source>
        <dbReference type="Proteomes" id="UP001189429"/>
    </source>
</evidence>
<accession>A0ABN9SET4</accession>
<dbReference type="Proteomes" id="UP001189429">
    <property type="component" value="Unassembled WGS sequence"/>
</dbReference>
<dbReference type="InterPro" id="IPR036691">
    <property type="entry name" value="Endo/exonu/phosph_ase_sf"/>
</dbReference>
<dbReference type="EMBL" id="CAUYUJ010010291">
    <property type="protein sequence ID" value="CAK0828989.1"/>
    <property type="molecule type" value="Genomic_DNA"/>
</dbReference>
<gene>
    <name evidence="2" type="ORF">PCOR1329_LOCUS28080</name>
</gene>
<comment type="caution">
    <text evidence="2">The sequence shown here is derived from an EMBL/GenBank/DDBJ whole genome shotgun (WGS) entry which is preliminary data.</text>
</comment>
<reference evidence="2" key="1">
    <citation type="submission" date="2023-10" db="EMBL/GenBank/DDBJ databases">
        <authorList>
            <person name="Chen Y."/>
            <person name="Shah S."/>
            <person name="Dougan E. K."/>
            <person name="Thang M."/>
            <person name="Chan C."/>
        </authorList>
    </citation>
    <scope>NUCLEOTIDE SEQUENCE [LARGE SCALE GENOMIC DNA]</scope>
</reference>
<keyword evidence="3" id="KW-1185">Reference proteome</keyword>
<name>A0ABN9SET4_9DINO</name>
<organism evidence="2 3">
    <name type="scientific">Prorocentrum cordatum</name>
    <dbReference type="NCBI Taxonomy" id="2364126"/>
    <lineage>
        <taxon>Eukaryota</taxon>
        <taxon>Sar</taxon>
        <taxon>Alveolata</taxon>
        <taxon>Dinophyceae</taxon>
        <taxon>Prorocentrales</taxon>
        <taxon>Prorocentraceae</taxon>
        <taxon>Prorocentrum</taxon>
    </lineage>
</organism>
<protein>
    <submittedName>
        <fullName evidence="2">Uncharacterized protein</fullName>
    </submittedName>
</protein>
<sequence>PTYGGGGGGKQAHQPSFPNPPGRRPAAAPQAAEEPAAKPVPPPEPSAAELACAEAPDPAALAAGLPGGYRFLPGPMPALPGEFSVVSMNILAASLASSHGYCKPEHLNWESRRQRLLEGLVRAVPDLMSGTFREPFNPPRTTTSATSRPH</sequence>
<feature type="non-terminal residue" evidence="2">
    <location>
        <position position="1"/>
    </location>
</feature>
<feature type="compositionally biased region" description="Low complexity" evidence="1">
    <location>
        <begin position="139"/>
        <end position="150"/>
    </location>
</feature>